<proteinExistence type="predicted"/>
<dbReference type="EMBL" id="JADIMF010000030">
    <property type="protein sequence ID" value="MBO8468542.1"/>
    <property type="molecule type" value="Genomic_DNA"/>
</dbReference>
<dbReference type="AlphaFoldDB" id="A0A9D9NCB9"/>
<feature type="non-terminal residue" evidence="1">
    <location>
        <position position="520"/>
    </location>
</feature>
<dbReference type="Proteomes" id="UP000810292">
    <property type="component" value="Unassembled WGS sequence"/>
</dbReference>
<sequence length="520" mass="59332">MKRFVLIIIAVLMLPSLMGSNLQRTYTARDWEYRLTDMLCREAGVVGTPGVSPFPASGLIMVLDRIDPARLSPESRKDYEELYEKLSSDGEATVFTYDWMSVEADAGVNIGFNIADYDQFDWSNTTSEEEYVRDRHNETLVPFRYDDPFLSLQARVYFGSWFQLEGGISVNNNSHHLYESSLGWLVSKYKGELLGMWMHDQYPAALQFDFPWRAGLSVGNEYFSFILGRYPFSVGTGVTGNLVAGDNFSYQEIAQMTFMNNYFTYSLSLTNFDQQIPGEKDNGEFYSPSSGITSMSAQEFSGDQQYRIIHHFDINIMNYVRLTFDLGTIYNSDNGFDIRLFYPFFFHHNLSNYTNDTAMSYYDEANNIMGFTLEGALPLGLSASFSFLLDQAQTFKEDSTSVPAAYGLQANIKHTIRTSSGRFNSFLEFVLTNPYLYLNGKTYTDPEYGKCYNYNLDYIVGYYSMNYSDVGYAGYVWGPDSIVLAAGTEYISDNDFTVAFNALYRMQGENGYRIRSERGP</sequence>
<protein>
    <recommendedName>
        <fullName evidence="3">Capsule assembly Wzi family protein</fullName>
    </recommendedName>
</protein>
<reference evidence="1" key="2">
    <citation type="journal article" date="2021" name="PeerJ">
        <title>Extensive microbial diversity within the chicken gut microbiome revealed by metagenomics and culture.</title>
        <authorList>
            <person name="Gilroy R."/>
            <person name="Ravi A."/>
            <person name="Getino M."/>
            <person name="Pursley I."/>
            <person name="Horton D.L."/>
            <person name="Alikhan N.F."/>
            <person name="Baker D."/>
            <person name="Gharbi K."/>
            <person name="Hall N."/>
            <person name="Watson M."/>
            <person name="Adriaenssens E.M."/>
            <person name="Foster-Nyarko E."/>
            <person name="Jarju S."/>
            <person name="Secka A."/>
            <person name="Antonio M."/>
            <person name="Oren A."/>
            <person name="Chaudhuri R.R."/>
            <person name="La Ragione R."/>
            <person name="Hildebrand F."/>
            <person name="Pallen M.J."/>
        </authorList>
    </citation>
    <scope>NUCLEOTIDE SEQUENCE</scope>
    <source>
        <strain evidence="1">14700</strain>
    </source>
</reference>
<accession>A0A9D9NCB9</accession>
<name>A0A9D9NCB9_9SPIO</name>
<organism evidence="1 2">
    <name type="scientific">Candidatus Ornithospirochaeta stercoravium</name>
    <dbReference type="NCBI Taxonomy" id="2840897"/>
    <lineage>
        <taxon>Bacteria</taxon>
        <taxon>Pseudomonadati</taxon>
        <taxon>Spirochaetota</taxon>
        <taxon>Spirochaetia</taxon>
        <taxon>Spirochaetales</taxon>
        <taxon>Spirochaetaceae</taxon>
        <taxon>Spirochaetaceae incertae sedis</taxon>
        <taxon>Candidatus Ornithospirochaeta</taxon>
    </lineage>
</organism>
<evidence type="ECO:0008006" key="3">
    <source>
        <dbReference type="Google" id="ProtNLM"/>
    </source>
</evidence>
<comment type="caution">
    <text evidence="1">The sequence shown here is derived from an EMBL/GenBank/DDBJ whole genome shotgun (WGS) entry which is preliminary data.</text>
</comment>
<gene>
    <name evidence="1" type="ORF">IAA72_02005</name>
</gene>
<evidence type="ECO:0000313" key="1">
    <source>
        <dbReference type="EMBL" id="MBO8468542.1"/>
    </source>
</evidence>
<reference evidence="1" key="1">
    <citation type="submission" date="2020-10" db="EMBL/GenBank/DDBJ databases">
        <authorList>
            <person name="Gilroy R."/>
        </authorList>
    </citation>
    <scope>NUCLEOTIDE SEQUENCE</scope>
    <source>
        <strain evidence="1">14700</strain>
    </source>
</reference>
<evidence type="ECO:0000313" key="2">
    <source>
        <dbReference type="Proteomes" id="UP000810292"/>
    </source>
</evidence>